<organism evidence="10 11">
    <name type="scientific">Blautia faecicola</name>
    <dbReference type="NCBI Taxonomy" id="2509240"/>
    <lineage>
        <taxon>Bacteria</taxon>
        <taxon>Bacillati</taxon>
        <taxon>Bacillota</taxon>
        <taxon>Clostridia</taxon>
        <taxon>Lachnospirales</taxon>
        <taxon>Lachnospiraceae</taxon>
        <taxon>Blautia</taxon>
    </lineage>
</organism>
<comment type="function">
    <text evidence="8">Probably a riboflavin-binding protein that interacts with the energy-coupling factor (ECF) ABC-transporter complex.</text>
</comment>
<comment type="subcellular location">
    <subcellularLocation>
        <location evidence="1">Cell membrane</location>
        <topology evidence="1">Multi-pass membrane protein</topology>
    </subcellularLocation>
</comment>
<evidence type="ECO:0000313" key="10">
    <source>
        <dbReference type="EMBL" id="RXS76097.1"/>
    </source>
</evidence>
<dbReference type="InterPro" id="IPR025720">
    <property type="entry name" value="RibU"/>
</dbReference>
<dbReference type="InterPro" id="IPR024529">
    <property type="entry name" value="ECF_trnsprt_substrate-spec"/>
</dbReference>
<evidence type="ECO:0000256" key="7">
    <source>
        <dbReference type="ARBA" id="ARBA00023136"/>
    </source>
</evidence>
<accession>A0A4Q1RJY1</accession>
<keyword evidence="5 9" id="KW-0812">Transmembrane</keyword>
<feature type="transmembrane region" description="Helical" evidence="9">
    <location>
        <begin position="29"/>
        <end position="49"/>
    </location>
</feature>
<sequence length="217" mass="22877">MNNTTTKAAETAKKAGTTRNTGVRTMVQIAMLAAVATVLMLWEVPLPFIAPSFYKMDLSEVPIMIGAFAMGPLAAAVIELIKILLNFVLNGTTTAGVGELGNFIMGCALVMPAGFIYKQAKTKKHAIIGMVTGIVCMAVASALVNGLLLLPAYGKAFGMPVDTFVEMGAAIIPAIHSLTTFCLFSVAPFNIIKGIVVSLITLVLYKHISRLLKGSQA</sequence>
<dbReference type="EMBL" id="SDKC01000001">
    <property type="protein sequence ID" value="RXS76097.1"/>
    <property type="molecule type" value="Genomic_DNA"/>
</dbReference>
<keyword evidence="3 8" id="KW-0813">Transport</keyword>
<dbReference type="PANTHER" id="PTHR38438">
    <property type="entry name" value="RIBOFLAVIN TRANSPORTER RIBU"/>
    <property type="match status" value="1"/>
</dbReference>
<dbReference type="GO" id="GO:0005886">
    <property type="term" value="C:plasma membrane"/>
    <property type="evidence" value="ECO:0007669"/>
    <property type="project" value="UniProtKB-SubCell"/>
</dbReference>
<dbReference type="Pfam" id="PF12822">
    <property type="entry name" value="ECF_trnsprt"/>
    <property type="match status" value="1"/>
</dbReference>
<evidence type="ECO:0000256" key="2">
    <source>
        <dbReference type="ARBA" id="ARBA00005540"/>
    </source>
</evidence>
<keyword evidence="6 9" id="KW-1133">Transmembrane helix</keyword>
<protein>
    <recommendedName>
        <fullName evidence="8">Riboflavin transporter</fullName>
    </recommendedName>
</protein>
<evidence type="ECO:0000256" key="6">
    <source>
        <dbReference type="ARBA" id="ARBA00022989"/>
    </source>
</evidence>
<name>A0A4Q1RJY1_9FIRM</name>
<dbReference type="PANTHER" id="PTHR38438:SF1">
    <property type="entry name" value="RIBOFLAVIN TRANSPORTER RIBU"/>
    <property type="match status" value="1"/>
</dbReference>
<keyword evidence="11" id="KW-1185">Reference proteome</keyword>
<gene>
    <name evidence="10" type="ORF">ETP43_13425</name>
</gene>
<dbReference type="RefSeq" id="WP_117524873.1">
    <property type="nucleotide sequence ID" value="NZ_SDKC01000001.1"/>
</dbReference>
<feature type="transmembrane region" description="Helical" evidence="9">
    <location>
        <begin position="100"/>
        <end position="117"/>
    </location>
</feature>
<evidence type="ECO:0000313" key="11">
    <source>
        <dbReference type="Proteomes" id="UP000290106"/>
    </source>
</evidence>
<feature type="transmembrane region" description="Helical" evidence="9">
    <location>
        <begin position="129"/>
        <end position="154"/>
    </location>
</feature>
<evidence type="ECO:0000256" key="1">
    <source>
        <dbReference type="ARBA" id="ARBA00004651"/>
    </source>
</evidence>
<keyword evidence="4 8" id="KW-1003">Cell membrane</keyword>
<dbReference type="AlphaFoldDB" id="A0A4Q1RJY1"/>
<dbReference type="OrthoDB" id="9809216at2"/>
<evidence type="ECO:0000256" key="8">
    <source>
        <dbReference type="PIRNR" id="PIRNR037778"/>
    </source>
</evidence>
<dbReference type="Proteomes" id="UP000290106">
    <property type="component" value="Unassembled WGS sequence"/>
</dbReference>
<comment type="similarity">
    <text evidence="2 8">Belongs to the prokaryotic riboflavin transporter (P-RFT) (TC 2.A.87) family.</text>
</comment>
<reference evidence="10 11" key="1">
    <citation type="submission" date="2019-01" db="EMBL/GenBank/DDBJ databases">
        <title>Blautia sp. nov. KGMB01111 isolated human feces.</title>
        <authorList>
            <person name="Park J.-E."/>
            <person name="Kim J.-S."/>
            <person name="Park S.-H."/>
        </authorList>
    </citation>
    <scope>NUCLEOTIDE SEQUENCE [LARGE SCALE GENOMIC DNA]</scope>
    <source>
        <strain evidence="10 11">KGMB01111</strain>
    </source>
</reference>
<dbReference type="Gene3D" id="1.10.1760.20">
    <property type="match status" value="1"/>
</dbReference>
<comment type="caution">
    <text evidence="10">The sequence shown here is derived from an EMBL/GenBank/DDBJ whole genome shotgun (WGS) entry which is preliminary data.</text>
</comment>
<keyword evidence="7 8" id="KW-0472">Membrane</keyword>
<evidence type="ECO:0000256" key="9">
    <source>
        <dbReference type="SAM" id="Phobius"/>
    </source>
</evidence>
<evidence type="ECO:0000256" key="4">
    <source>
        <dbReference type="ARBA" id="ARBA00022475"/>
    </source>
</evidence>
<evidence type="ECO:0000256" key="3">
    <source>
        <dbReference type="ARBA" id="ARBA00022448"/>
    </source>
</evidence>
<feature type="transmembrane region" description="Helical" evidence="9">
    <location>
        <begin position="174"/>
        <end position="205"/>
    </location>
</feature>
<dbReference type="PIRSF" id="PIRSF037778">
    <property type="entry name" value="UCP037778_transp_RibU"/>
    <property type="match status" value="1"/>
</dbReference>
<proteinExistence type="inferred from homology"/>
<evidence type="ECO:0000256" key="5">
    <source>
        <dbReference type="ARBA" id="ARBA00022692"/>
    </source>
</evidence>
<feature type="transmembrane region" description="Helical" evidence="9">
    <location>
        <begin position="61"/>
        <end position="88"/>
    </location>
</feature>
<dbReference type="GO" id="GO:0032217">
    <property type="term" value="F:riboflavin transmembrane transporter activity"/>
    <property type="evidence" value="ECO:0007669"/>
    <property type="project" value="UniProtKB-UniRule"/>
</dbReference>